<dbReference type="Proteomes" id="UP000784294">
    <property type="component" value="Unassembled WGS sequence"/>
</dbReference>
<reference evidence="2" key="1">
    <citation type="submission" date="2018-11" db="EMBL/GenBank/DDBJ databases">
        <authorList>
            <consortium name="Pathogen Informatics"/>
        </authorList>
    </citation>
    <scope>NUCLEOTIDE SEQUENCE</scope>
</reference>
<organism evidence="2 3">
    <name type="scientific">Protopolystoma xenopodis</name>
    <dbReference type="NCBI Taxonomy" id="117903"/>
    <lineage>
        <taxon>Eukaryota</taxon>
        <taxon>Metazoa</taxon>
        <taxon>Spiralia</taxon>
        <taxon>Lophotrochozoa</taxon>
        <taxon>Platyhelminthes</taxon>
        <taxon>Monogenea</taxon>
        <taxon>Polyopisthocotylea</taxon>
        <taxon>Polystomatidea</taxon>
        <taxon>Polystomatidae</taxon>
        <taxon>Protopolystoma</taxon>
    </lineage>
</organism>
<comment type="caution">
    <text evidence="2">The sequence shown here is derived from an EMBL/GenBank/DDBJ whole genome shotgun (WGS) entry which is preliminary data.</text>
</comment>
<sequence>MVRVIRIAARSRIHQPEALQQRVGFDILKSPSESGDGTDCIPTSVYVAQKLSILKCGDPNMVASRLCSFVRKLYPSSAAEALRRLVASTGFPSFEPAPSSLLTLPGCSSTVGYSISPQQSRTLGRSQMVPSTSTTVPTSQLASQGSPSQIIYSEDSGGTGLQAQLTCESSEPVSDVNMQNTHEIITRLPLPRSLGDLPVLSSACVTNRDTPYEAHQPHSQMPNILYSDSTDQKIRALYGLSSSPRMPRQPGQQTGLESSIKLVDSEFREEDTQRVITLTRGADCSLPGQLSPVRAESITGACPCGSRHPITEAGAFSSSQKIRAHATSSCQGPSRISAGKEVWSPGSWILRETKGKEAVKASGGCTPWLTSHQTRNMSPLLSGNGAGAEETGDLTSKYRLV</sequence>
<dbReference type="AlphaFoldDB" id="A0A3S5AXF5"/>
<feature type="compositionally biased region" description="Low complexity" evidence="1">
    <location>
        <begin position="129"/>
        <end position="139"/>
    </location>
</feature>
<accession>A0A3S5AXF5</accession>
<name>A0A3S5AXF5_9PLAT</name>
<keyword evidence="3" id="KW-1185">Reference proteome</keyword>
<protein>
    <submittedName>
        <fullName evidence="2">Uncharacterized protein</fullName>
    </submittedName>
</protein>
<evidence type="ECO:0000313" key="3">
    <source>
        <dbReference type="Proteomes" id="UP000784294"/>
    </source>
</evidence>
<gene>
    <name evidence="2" type="ORF">PXEA_LOCUS964</name>
</gene>
<proteinExistence type="predicted"/>
<feature type="region of interest" description="Disordered" evidence="1">
    <location>
        <begin position="120"/>
        <end position="148"/>
    </location>
</feature>
<evidence type="ECO:0000256" key="1">
    <source>
        <dbReference type="SAM" id="MobiDB-lite"/>
    </source>
</evidence>
<evidence type="ECO:0000313" key="2">
    <source>
        <dbReference type="EMBL" id="VEL07524.1"/>
    </source>
</evidence>
<dbReference type="EMBL" id="CAAALY010001930">
    <property type="protein sequence ID" value="VEL07524.1"/>
    <property type="molecule type" value="Genomic_DNA"/>
</dbReference>